<evidence type="ECO:0000313" key="9">
    <source>
        <dbReference type="EMBL" id="MFC4388445.1"/>
    </source>
</evidence>
<dbReference type="EMBL" id="JBHSDV010000003">
    <property type="protein sequence ID" value="MFC4388445.1"/>
    <property type="molecule type" value="Genomic_DNA"/>
</dbReference>
<evidence type="ECO:0000256" key="3">
    <source>
        <dbReference type="ARBA" id="ARBA00022475"/>
    </source>
</evidence>
<dbReference type="RefSeq" id="WP_390199459.1">
    <property type="nucleotide sequence ID" value="NZ_JBHSDV010000003.1"/>
</dbReference>
<evidence type="ECO:0000313" key="10">
    <source>
        <dbReference type="Proteomes" id="UP001595880"/>
    </source>
</evidence>
<feature type="transmembrane region" description="Helical" evidence="8">
    <location>
        <begin position="57"/>
        <end position="78"/>
    </location>
</feature>
<keyword evidence="3" id="KW-1003">Cell membrane</keyword>
<dbReference type="SUPFAM" id="SSF103481">
    <property type="entry name" value="Multidrug resistance efflux transporter EmrE"/>
    <property type="match status" value="1"/>
</dbReference>
<keyword evidence="10" id="KW-1185">Reference proteome</keyword>
<dbReference type="InterPro" id="IPR045324">
    <property type="entry name" value="Small_multidrug_res"/>
</dbReference>
<keyword evidence="4 7" id="KW-0812">Transmembrane</keyword>
<evidence type="ECO:0000256" key="5">
    <source>
        <dbReference type="ARBA" id="ARBA00022989"/>
    </source>
</evidence>
<comment type="caution">
    <text evidence="9">The sequence shown here is derived from an EMBL/GenBank/DDBJ whole genome shotgun (WGS) entry which is preliminary data.</text>
</comment>
<organism evidence="9 10">
    <name type="scientific">Gracilibacillus marinus</name>
    <dbReference type="NCBI Taxonomy" id="630535"/>
    <lineage>
        <taxon>Bacteria</taxon>
        <taxon>Bacillati</taxon>
        <taxon>Bacillota</taxon>
        <taxon>Bacilli</taxon>
        <taxon>Bacillales</taxon>
        <taxon>Bacillaceae</taxon>
        <taxon>Gracilibacillus</taxon>
    </lineage>
</organism>
<reference evidence="10" key="1">
    <citation type="journal article" date="2019" name="Int. J. Syst. Evol. Microbiol.">
        <title>The Global Catalogue of Microorganisms (GCM) 10K type strain sequencing project: providing services to taxonomists for standard genome sequencing and annotation.</title>
        <authorList>
            <consortium name="The Broad Institute Genomics Platform"/>
            <consortium name="The Broad Institute Genome Sequencing Center for Infectious Disease"/>
            <person name="Wu L."/>
            <person name="Ma J."/>
        </authorList>
    </citation>
    <scope>NUCLEOTIDE SEQUENCE [LARGE SCALE GENOMIC DNA]</scope>
    <source>
        <strain evidence="10">KACC 14058</strain>
    </source>
</reference>
<dbReference type="Pfam" id="PF00893">
    <property type="entry name" value="Multi_Drug_Res"/>
    <property type="match status" value="1"/>
</dbReference>
<evidence type="ECO:0000256" key="1">
    <source>
        <dbReference type="ARBA" id="ARBA00004651"/>
    </source>
</evidence>
<evidence type="ECO:0000256" key="6">
    <source>
        <dbReference type="ARBA" id="ARBA00023136"/>
    </source>
</evidence>
<dbReference type="Proteomes" id="UP001595880">
    <property type="component" value="Unassembled WGS sequence"/>
</dbReference>
<keyword evidence="6 8" id="KW-0472">Membrane</keyword>
<accession>A0ABV8VXV7</accession>
<comment type="similarity">
    <text evidence="7">Belongs to the drug/metabolite transporter (DMT) superfamily. Small multidrug resistance (SMR) (TC 2.A.7.1) family.</text>
</comment>
<dbReference type="PANTHER" id="PTHR30561">
    <property type="entry name" value="SMR FAMILY PROTON-DEPENDENT DRUG EFFLUX TRANSPORTER SUGE"/>
    <property type="match status" value="1"/>
</dbReference>
<comment type="subcellular location">
    <subcellularLocation>
        <location evidence="1 7">Cell membrane</location>
        <topology evidence="1 7">Multi-pass membrane protein</topology>
    </subcellularLocation>
</comment>
<gene>
    <name evidence="9" type="ORF">ACFOZ1_11605</name>
</gene>
<feature type="transmembrane region" description="Helical" evidence="8">
    <location>
        <begin position="32"/>
        <end position="50"/>
    </location>
</feature>
<proteinExistence type="inferred from homology"/>
<keyword evidence="5 8" id="KW-1133">Transmembrane helix</keyword>
<sequence length="104" mass="11117">MAWIVLIFAGVFEVLGVIGMNKIVNEKSVTSFVILGIGFSFSFGLLSVAMQSLPLGIAYAVWTGIGTVGSVLVGMIFYGEPKDWKRLLFIGMIISAVIGLKLTS</sequence>
<protein>
    <submittedName>
        <fullName evidence="9">DMT family transporter</fullName>
    </submittedName>
</protein>
<evidence type="ECO:0000256" key="7">
    <source>
        <dbReference type="RuleBase" id="RU003942"/>
    </source>
</evidence>
<dbReference type="Gene3D" id="1.10.3730.20">
    <property type="match status" value="1"/>
</dbReference>
<evidence type="ECO:0000256" key="2">
    <source>
        <dbReference type="ARBA" id="ARBA00022448"/>
    </source>
</evidence>
<dbReference type="PANTHER" id="PTHR30561:SF0">
    <property type="entry name" value="GUANIDINIUM EXPORTER"/>
    <property type="match status" value="1"/>
</dbReference>
<dbReference type="InterPro" id="IPR000390">
    <property type="entry name" value="Small_drug/metabolite_transptr"/>
</dbReference>
<keyword evidence="2" id="KW-0813">Transport</keyword>
<dbReference type="InterPro" id="IPR037185">
    <property type="entry name" value="EmrE-like"/>
</dbReference>
<evidence type="ECO:0000256" key="4">
    <source>
        <dbReference type="ARBA" id="ARBA00022692"/>
    </source>
</evidence>
<name>A0ABV8VXV7_9BACI</name>
<feature type="transmembrane region" description="Helical" evidence="8">
    <location>
        <begin position="84"/>
        <end position="103"/>
    </location>
</feature>
<evidence type="ECO:0000256" key="8">
    <source>
        <dbReference type="SAM" id="Phobius"/>
    </source>
</evidence>